<protein>
    <submittedName>
        <fullName evidence="3">Uncharacterized protein</fullName>
    </submittedName>
</protein>
<reference evidence="3 4" key="1">
    <citation type="submission" date="2019-04" db="EMBL/GenBank/DDBJ databases">
        <title>Chitiniphilus eburnea sp. nov., a novel chitinolytic bacterium isolated from aquaculture sludge.</title>
        <authorList>
            <person name="Sheng M."/>
        </authorList>
    </citation>
    <scope>NUCLEOTIDE SEQUENCE [LARGE SCALE GENOMIC DNA]</scope>
    <source>
        <strain evidence="3 4">HX-2-15</strain>
    </source>
</reference>
<keyword evidence="2" id="KW-1133">Transmembrane helix</keyword>
<name>A0A4U0PG81_9NEIS</name>
<feature type="coiled-coil region" evidence="1">
    <location>
        <begin position="17"/>
        <end position="51"/>
    </location>
</feature>
<keyword evidence="1" id="KW-0175">Coiled coil</keyword>
<evidence type="ECO:0000256" key="2">
    <source>
        <dbReference type="SAM" id="Phobius"/>
    </source>
</evidence>
<keyword evidence="2" id="KW-0472">Membrane</keyword>
<dbReference type="EMBL" id="SUMF01000029">
    <property type="protein sequence ID" value="TJZ66817.1"/>
    <property type="molecule type" value="Genomic_DNA"/>
</dbReference>
<sequence>MSESIPAASAAMRQQAIEALQGQLRERERVIDGLTSRVRQLEGHMAGLETRLEVGTERFGRLEAHVDQLVVTQQAHAAHLSEVRQMQADIRALLALFGDLRGTLRTLSLLGNLIKWLGGVAVVIGAGIAWFRSGG</sequence>
<keyword evidence="4" id="KW-1185">Reference proteome</keyword>
<proteinExistence type="predicted"/>
<dbReference type="AlphaFoldDB" id="A0A4U0PG81"/>
<accession>A0A4U0PG81</accession>
<gene>
    <name evidence="3" type="ORF">FAZ21_16665</name>
</gene>
<organism evidence="3 4">
    <name type="scientific">Chitiniphilus eburneus</name>
    <dbReference type="NCBI Taxonomy" id="2571148"/>
    <lineage>
        <taxon>Bacteria</taxon>
        <taxon>Pseudomonadati</taxon>
        <taxon>Pseudomonadota</taxon>
        <taxon>Betaproteobacteria</taxon>
        <taxon>Neisseriales</taxon>
        <taxon>Chitinibacteraceae</taxon>
        <taxon>Chitiniphilus</taxon>
    </lineage>
</organism>
<dbReference type="Gene3D" id="1.20.5.340">
    <property type="match status" value="1"/>
</dbReference>
<evidence type="ECO:0000313" key="4">
    <source>
        <dbReference type="Proteomes" id="UP000310016"/>
    </source>
</evidence>
<feature type="transmembrane region" description="Helical" evidence="2">
    <location>
        <begin position="113"/>
        <end position="131"/>
    </location>
</feature>
<comment type="caution">
    <text evidence="3">The sequence shown here is derived from an EMBL/GenBank/DDBJ whole genome shotgun (WGS) entry which is preliminary data.</text>
</comment>
<keyword evidence="2" id="KW-0812">Transmembrane</keyword>
<dbReference type="RefSeq" id="WP_136774577.1">
    <property type="nucleotide sequence ID" value="NZ_CP156074.1"/>
</dbReference>
<dbReference type="Proteomes" id="UP000310016">
    <property type="component" value="Unassembled WGS sequence"/>
</dbReference>
<evidence type="ECO:0000256" key="1">
    <source>
        <dbReference type="SAM" id="Coils"/>
    </source>
</evidence>
<evidence type="ECO:0000313" key="3">
    <source>
        <dbReference type="EMBL" id="TJZ66817.1"/>
    </source>
</evidence>